<accession>A0A1A8G2E6</accession>
<evidence type="ECO:0000256" key="1">
    <source>
        <dbReference type="ARBA" id="ARBA00004123"/>
    </source>
</evidence>
<dbReference type="PANTHER" id="PTHR20338">
    <property type="entry name" value="NUCLEAR RESPIRATORY FACTOR 1"/>
    <property type="match status" value="1"/>
</dbReference>
<gene>
    <name evidence="9" type="primary">NRF1</name>
</gene>
<dbReference type="Pfam" id="PF10491">
    <property type="entry name" value="Nrf1_DNA-bind"/>
    <property type="match status" value="1"/>
</dbReference>
<dbReference type="GO" id="GO:0006357">
    <property type="term" value="P:regulation of transcription by RNA polymerase II"/>
    <property type="evidence" value="ECO:0007669"/>
    <property type="project" value="InterPro"/>
</dbReference>
<reference evidence="9" key="2">
    <citation type="submission" date="2016-06" db="EMBL/GenBank/DDBJ databases">
        <title>The genome of a short-lived fish provides insights into sex chromosome evolution and the genetic control of aging.</title>
        <authorList>
            <person name="Reichwald K."/>
            <person name="Felder M."/>
            <person name="Petzold A."/>
            <person name="Koch P."/>
            <person name="Groth M."/>
            <person name="Platzer M."/>
        </authorList>
    </citation>
    <scope>NUCLEOTIDE SEQUENCE</scope>
    <source>
        <tissue evidence="9">Brain</tissue>
    </source>
</reference>
<dbReference type="AlphaFoldDB" id="A0A1A8G2E6"/>
<feature type="region of interest" description="Disordered" evidence="7">
    <location>
        <begin position="29"/>
        <end position="53"/>
    </location>
</feature>
<evidence type="ECO:0000259" key="8">
    <source>
        <dbReference type="Pfam" id="PF10491"/>
    </source>
</evidence>
<feature type="domain" description="Nuclear respiratory factor 1 NLS/DNA-binding dimerisation" evidence="8">
    <location>
        <begin position="68"/>
        <end position="275"/>
    </location>
</feature>
<evidence type="ECO:0000256" key="5">
    <source>
        <dbReference type="ARBA" id="ARBA00023163"/>
    </source>
</evidence>
<dbReference type="GO" id="GO:0005634">
    <property type="term" value="C:nucleus"/>
    <property type="evidence" value="ECO:0007669"/>
    <property type="project" value="UniProtKB-SubCell"/>
</dbReference>
<dbReference type="EMBL" id="HAEC01002244">
    <property type="protein sequence ID" value="SBQ70321.1"/>
    <property type="molecule type" value="Transcribed_RNA"/>
</dbReference>
<keyword evidence="3" id="KW-0805">Transcription regulation</keyword>
<dbReference type="InterPro" id="IPR019525">
    <property type="entry name" value="Nrf1_NLS/DNA-bd_dimer"/>
</dbReference>
<evidence type="ECO:0000256" key="6">
    <source>
        <dbReference type="ARBA" id="ARBA00023242"/>
    </source>
</evidence>
<feature type="compositionally biased region" description="Acidic residues" evidence="7">
    <location>
        <begin position="33"/>
        <end position="50"/>
    </location>
</feature>
<keyword evidence="5" id="KW-0804">Transcription</keyword>
<evidence type="ECO:0000256" key="7">
    <source>
        <dbReference type="SAM" id="MobiDB-lite"/>
    </source>
</evidence>
<dbReference type="InterPro" id="IPR039142">
    <property type="entry name" value="NRF1/Ewg"/>
</dbReference>
<proteinExistence type="inferred from homology"/>
<dbReference type="EMBL" id="HAEB01018689">
    <property type="protein sequence ID" value="SBQ65216.1"/>
    <property type="molecule type" value="Transcribed_RNA"/>
</dbReference>
<evidence type="ECO:0000256" key="3">
    <source>
        <dbReference type="ARBA" id="ARBA00023015"/>
    </source>
</evidence>
<keyword evidence="4" id="KW-0238">DNA-binding</keyword>
<keyword evidence="6" id="KW-0539">Nucleus</keyword>
<evidence type="ECO:0000256" key="4">
    <source>
        <dbReference type="ARBA" id="ARBA00023125"/>
    </source>
</evidence>
<evidence type="ECO:0000313" key="9">
    <source>
        <dbReference type="EMBL" id="SBQ65216.1"/>
    </source>
</evidence>
<name>A0A1A8G2E6_9TELE</name>
<dbReference type="GO" id="GO:0003700">
    <property type="term" value="F:DNA-binding transcription factor activity"/>
    <property type="evidence" value="ECO:0007669"/>
    <property type="project" value="InterPro"/>
</dbReference>
<evidence type="ECO:0000256" key="2">
    <source>
        <dbReference type="ARBA" id="ARBA00005713"/>
    </source>
</evidence>
<reference evidence="9" key="1">
    <citation type="submission" date="2016-05" db="EMBL/GenBank/DDBJ databases">
        <authorList>
            <person name="Lavstsen T."/>
            <person name="Jespersen J.S."/>
        </authorList>
    </citation>
    <scope>NUCLEOTIDE SEQUENCE</scope>
    <source>
        <tissue evidence="9">Brain</tissue>
    </source>
</reference>
<dbReference type="GO" id="GO:0003677">
    <property type="term" value="F:DNA binding"/>
    <property type="evidence" value="ECO:0007669"/>
    <property type="project" value="UniProtKB-KW"/>
</dbReference>
<comment type="similarity">
    <text evidence="2">Belongs to the NRF1/Ewg family.</text>
</comment>
<protein>
    <submittedName>
        <fullName evidence="9">Nuclear respiratory factor 1</fullName>
    </submittedName>
</protein>
<organism evidence="9">
    <name type="scientific">Nothobranchius korthausae</name>
    <dbReference type="NCBI Taxonomy" id="1143690"/>
    <lineage>
        <taxon>Eukaryota</taxon>
        <taxon>Metazoa</taxon>
        <taxon>Chordata</taxon>
        <taxon>Craniata</taxon>
        <taxon>Vertebrata</taxon>
        <taxon>Euteleostomi</taxon>
        <taxon>Actinopterygii</taxon>
        <taxon>Neopterygii</taxon>
        <taxon>Teleostei</taxon>
        <taxon>Neoteleostei</taxon>
        <taxon>Acanthomorphata</taxon>
        <taxon>Ovalentaria</taxon>
        <taxon>Atherinomorphae</taxon>
        <taxon>Cyprinodontiformes</taxon>
        <taxon>Nothobranchiidae</taxon>
        <taxon>Nothobranchius</taxon>
    </lineage>
</organism>
<comment type="subcellular location">
    <subcellularLocation>
        <location evidence="1">Nucleus</location>
    </subcellularLocation>
</comment>
<sequence length="498" mass="52896">MEDHVVNQTEHMTTIEASAVHVTTYTEASMMSAEEDSTSSPDDDPYDDTDILNSAGTDEVTAHLAAAGPVGMAAAAAVATGKKRKRPHIFESNPSIRKRQQTRLLRKLRATLDEYTTRVGQQAIVLCVSPSKPNPVFKVFGAAPLENVVRKYKGMLLEDLENALAEHAPAGGEMASELPPLTIDGIPVSVDKMTQAQLRAFIPEMLKYSTGRGKPGWGKESCKPVWWPDDIPWANVRSDVRTEEQKQRVSWTQALRTIVKNCYKQHGREDLLYAFEDQQVTAATTQHHLTAASSIAHLVPSQTVVQTVSNPDGTVSLIQVGTGHTVATLADASELPGVTVAQVNYSTVTDGEVEQNWATLQGGEMTIQTTQASEATQAVASLAEAAAAASQEMQPGATVTMALNSEAAAHAVATLAEATLQGGGQIVLAETAAAVGALAGVQDATGLVQIPVSMYQTVVTSLTQGNRPVQVAMAPVATRIDNTVTLDGQAVEVVTLEQ</sequence>